<keyword evidence="7" id="KW-1185">Reference proteome</keyword>
<evidence type="ECO:0000313" key="6">
    <source>
        <dbReference type="EMBL" id="ADY57122.1"/>
    </source>
</evidence>
<protein>
    <submittedName>
        <fullName evidence="6">Nitrogen regulatory protein P-II</fullName>
    </submittedName>
</protein>
<dbReference type="PANTHER" id="PTHR30115:SF13">
    <property type="entry name" value="PII-LIKE PROTEIN GLNBI"/>
    <property type="match status" value="1"/>
</dbReference>
<keyword evidence="3" id="KW-0804">Transcription</keyword>
<dbReference type="EMBL" id="CP002547">
    <property type="protein sequence ID" value="ADY57122.1"/>
    <property type="molecule type" value="Genomic_DNA"/>
</dbReference>
<evidence type="ECO:0000256" key="4">
    <source>
        <dbReference type="ARBA" id="ARBA00023231"/>
    </source>
</evidence>
<organism evidence="6 7">
    <name type="scientific">Syntrophobotulus glycolicus (strain DSM 8271 / FlGlyR)</name>
    <dbReference type="NCBI Taxonomy" id="645991"/>
    <lineage>
        <taxon>Bacteria</taxon>
        <taxon>Bacillati</taxon>
        <taxon>Bacillota</taxon>
        <taxon>Clostridia</taxon>
        <taxon>Eubacteriales</taxon>
        <taxon>Desulfitobacteriaceae</taxon>
        <taxon>Syntrophobotulus</taxon>
    </lineage>
</organism>
<dbReference type="PROSITE" id="PS00638">
    <property type="entry name" value="PII_GLNB_CTER"/>
    <property type="match status" value="1"/>
</dbReference>
<dbReference type="PRINTS" id="PR00340">
    <property type="entry name" value="PIIGLNB"/>
</dbReference>
<proteinExistence type="inferred from homology"/>
<reference evidence="6 7" key="1">
    <citation type="journal article" date="2011" name="Stand. Genomic Sci.">
        <title>Complete genome sequence of Syntrophobotulus glycolicus type strain (FlGlyR).</title>
        <authorList>
            <person name="Han C."/>
            <person name="Mwirichia R."/>
            <person name="Chertkov O."/>
            <person name="Held B."/>
            <person name="Lapidus A."/>
            <person name="Nolan M."/>
            <person name="Lucas S."/>
            <person name="Hammon N."/>
            <person name="Deshpande S."/>
            <person name="Cheng J.F."/>
            <person name="Tapia R."/>
            <person name="Goodwin L."/>
            <person name="Pitluck S."/>
            <person name="Huntemann M."/>
            <person name="Liolios K."/>
            <person name="Ivanova N."/>
            <person name="Pagani I."/>
            <person name="Mavromatis K."/>
            <person name="Ovchinikova G."/>
            <person name="Pati A."/>
            <person name="Chen A."/>
            <person name="Palaniappan K."/>
            <person name="Land M."/>
            <person name="Hauser L."/>
            <person name="Brambilla E.M."/>
            <person name="Rohde M."/>
            <person name="Spring S."/>
            <person name="Sikorski J."/>
            <person name="Goker M."/>
            <person name="Woyke T."/>
            <person name="Bristow J."/>
            <person name="Eisen J.A."/>
            <person name="Markowitz V."/>
            <person name="Hugenholtz P."/>
            <person name="Kyrpides N.C."/>
            <person name="Klenk H.P."/>
            <person name="Detter J.C."/>
        </authorList>
    </citation>
    <scope>NUCLEOTIDE SEQUENCE [LARGE SCALE GENOMIC DNA]</scope>
    <source>
        <strain evidence="7">DSM 8271 / FlGlyR</strain>
    </source>
</reference>
<dbReference type="InterPro" id="IPR017918">
    <property type="entry name" value="N-reg_PII_CS"/>
</dbReference>
<comment type="similarity">
    <text evidence="5">Belongs to the P(II) protein family.</text>
</comment>
<sequence length="105" mass="11617">MKMIRAIVRPESSDAVTEGLTEGGFFSLTKINVFGRGKQKGITFGTTHYDELPKTMIMLVVEDESVEEVLKIIKYKAYTGNYGDGKVFVTSVDDAYTIRTGIKGL</sequence>
<dbReference type="InterPro" id="IPR002187">
    <property type="entry name" value="N-reg_PII"/>
</dbReference>
<dbReference type="GO" id="GO:0005524">
    <property type="term" value="F:ATP binding"/>
    <property type="evidence" value="ECO:0007669"/>
    <property type="project" value="TreeGrafter"/>
</dbReference>
<dbReference type="InterPro" id="IPR015867">
    <property type="entry name" value="N-reg_PII/ATP_PRibTrfase_C"/>
</dbReference>
<dbReference type="AlphaFoldDB" id="F0SYL0"/>
<keyword evidence="2" id="KW-0805">Transcription regulation</keyword>
<reference evidence="7" key="2">
    <citation type="submission" date="2011-02" db="EMBL/GenBank/DDBJ databases">
        <title>The complete genome of Syntrophobotulus glycolicus DSM 8271.</title>
        <authorList>
            <person name="Lucas S."/>
            <person name="Copeland A."/>
            <person name="Lapidus A."/>
            <person name="Bruce D."/>
            <person name="Goodwin L."/>
            <person name="Pitluck S."/>
            <person name="Kyrpides N."/>
            <person name="Mavromatis K."/>
            <person name="Pagani I."/>
            <person name="Ivanova N."/>
            <person name="Mikhailova N."/>
            <person name="Chertkov O."/>
            <person name="Held B."/>
            <person name="Detter J.C."/>
            <person name="Tapia R."/>
            <person name="Han C."/>
            <person name="Land M."/>
            <person name="Hauser L."/>
            <person name="Markowitz V."/>
            <person name="Cheng J.-F."/>
            <person name="Hugenholtz P."/>
            <person name="Woyke T."/>
            <person name="Wu D."/>
            <person name="Spring S."/>
            <person name="Schroeder M."/>
            <person name="Brambilla E."/>
            <person name="Klenk H.-P."/>
            <person name="Eisen J.A."/>
        </authorList>
    </citation>
    <scope>NUCLEOTIDE SEQUENCE [LARGE SCALE GENOMIC DNA]</scope>
    <source>
        <strain evidence="7">DSM 8271 / FlGlyR</strain>
    </source>
</reference>
<dbReference type="GO" id="GO:0006808">
    <property type="term" value="P:regulation of nitrogen utilization"/>
    <property type="evidence" value="ECO:0007669"/>
    <property type="project" value="InterPro"/>
</dbReference>
<gene>
    <name evidence="6" type="ordered locus">Sgly_2852</name>
</gene>
<dbReference type="InterPro" id="IPR011322">
    <property type="entry name" value="N-reg_PII-like_a/b"/>
</dbReference>
<dbReference type="KEGG" id="sgy:Sgly_2852"/>
<dbReference type="PANTHER" id="PTHR30115">
    <property type="entry name" value="NITROGEN REGULATORY PROTEIN P-II"/>
    <property type="match status" value="1"/>
</dbReference>
<evidence type="ECO:0000256" key="3">
    <source>
        <dbReference type="ARBA" id="ARBA00023163"/>
    </source>
</evidence>
<evidence type="ECO:0000256" key="2">
    <source>
        <dbReference type="ARBA" id="ARBA00023015"/>
    </source>
</evidence>
<dbReference type="eggNOG" id="COG0347">
    <property type="taxonomic scope" value="Bacteria"/>
</dbReference>
<evidence type="ECO:0000313" key="7">
    <source>
        <dbReference type="Proteomes" id="UP000007488"/>
    </source>
</evidence>
<dbReference type="Proteomes" id="UP000007488">
    <property type="component" value="Chromosome"/>
</dbReference>
<dbReference type="GO" id="GO:0030234">
    <property type="term" value="F:enzyme regulator activity"/>
    <property type="evidence" value="ECO:0007669"/>
    <property type="project" value="InterPro"/>
</dbReference>
<dbReference type="GO" id="GO:0005829">
    <property type="term" value="C:cytosol"/>
    <property type="evidence" value="ECO:0007669"/>
    <property type="project" value="TreeGrafter"/>
</dbReference>
<dbReference type="STRING" id="645991.Sgly_2852"/>
<dbReference type="PROSITE" id="PS51343">
    <property type="entry name" value="PII_GLNB_DOM"/>
    <property type="match status" value="1"/>
</dbReference>
<dbReference type="SUPFAM" id="SSF54913">
    <property type="entry name" value="GlnB-like"/>
    <property type="match status" value="1"/>
</dbReference>
<name>F0SYL0_SYNGF</name>
<evidence type="ECO:0000256" key="1">
    <source>
        <dbReference type="ARBA" id="ARBA00002440"/>
    </source>
</evidence>
<keyword evidence="4" id="KW-0535">Nitrogen fixation</keyword>
<dbReference type="Gene3D" id="3.30.70.120">
    <property type="match status" value="1"/>
</dbReference>
<accession>F0SYL0</accession>
<dbReference type="RefSeq" id="WP_013625942.1">
    <property type="nucleotide sequence ID" value="NC_015172.1"/>
</dbReference>
<comment type="function">
    <text evidence="1">Could be involved in the regulation of nitrogen fixation.</text>
</comment>
<dbReference type="Pfam" id="PF00543">
    <property type="entry name" value="P-II"/>
    <property type="match status" value="1"/>
</dbReference>
<dbReference type="HOGENOM" id="CLU_082268_0_1_9"/>
<dbReference type="SMART" id="SM00938">
    <property type="entry name" value="P-II"/>
    <property type="match status" value="1"/>
</dbReference>
<evidence type="ECO:0000256" key="5">
    <source>
        <dbReference type="RuleBase" id="RU003936"/>
    </source>
</evidence>
<dbReference type="OrthoDB" id="9802729at2"/>